<evidence type="ECO:0000313" key="1">
    <source>
        <dbReference type="EMBL" id="ASV75939.1"/>
    </source>
</evidence>
<dbReference type="EMBL" id="CP018477">
    <property type="protein sequence ID" value="ASV75939.1"/>
    <property type="molecule type" value="Genomic_DNA"/>
</dbReference>
<protein>
    <submittedName>
        <fullName evidence="1">Uncharacterized protein</fullName>
    </submittedName>
</protein>
<gene>
    <name evidence="1" type="ORF">THTE_3337</name>
</gene>
<dbReference type="AlphaFoldDB" id="A0A286RJ03"/>
<dbReference type="KEGG" id="ttf:THTE_3337"/>
<sequence>MPDLDGLTRIPAEKTRCCIPVIIKPSGLSEGEPDVSALETMVVLAL</sequence>
<proteinExistence type="predicted"/>
<evidence type="ECO:0000313" key="2">
    <source>
        <dbReference type="Proteomes" id="UP000215086"/>
    </source>
</evidence>
<name>A0A286RJ03_9BACT</name>
<organism evidence="1 2">
    <name type="scientific">Thermogutta terrifontis</name>
    <dbReference type="NCBI Taxonomy" id="1331910"/>
    <lineage>
        <taxon>Bacteria</taxon>
        <taxon>Pseudomonadati</taxon>
        <taxon>Planctomycetota</taxon>
        <taxon>Planctomycetia</taxon>
        <taxon>Pirellulales</taxon>
        <taxon>Thermoguttaceae</taxon>
        <taxon>Thermogutta</taxon>
    </lineage>
</organism>
<keyword evidence="2" id="KW-1185">Reference proteome</keyword>
<dbReference type="RefSeq" id="WP_157732082.1">
    <property type="nucleotide sequence ID" value="NZ_CP018477.1"/>
</dbReference>
<accession>A0A286RJ03</accession>
<dbReference type="Proteomes" id="UP000215086">
    <property type="component" value="Chromosome"/>
</dbReference>
<reference evidence="1 2" key="1">
    <citation type="journal article" name="Front. Microbiol.">
        <title>Sugar Metabolism of the First Thermophilic Planctomycete Thermogutta terrifontis: Comparative Genomic and Transcriptomic Approaches.</title>
        <authorList>
            <person name="Elcheninov A.G."/>
            <person name="Menzel P."/>
            <person name="Gudbergsdottir S.R."/>
            <person name="Slesarev A.I."/>
            <person name="Kadnikov V.V."/>
            <person name="Krogh A."/>
            <person name="Bonch-Osmolovskaya E.A."/>
            <person name="Peng X."/>
            <person name="Kublanov I.V."/>
        </authorList>
    </citation>
    <scope>NUCLEOTIDE SEQUENCE [LARGE SCALE GENOMIC DNA]</scope>
    <source>
        <strain evidence="1 2">R1</strain>
    </source>
</reference>